<accession>A0A016U9H4</accession>
<organism evidence="1 2">
    <name type="scientific">Ancylostoma ceylanicum</name>
    <dbReference type="NCBI Taxonomy" id="53326"/>
    <lineage>
        <taxon>Eukaryota</taxon>
        <taxon>Metazoa</taxon>
        <taxon>Ecdysozoa</taxon>
        <taxon>Nematoda</taxon>
        <taxon>Chromadorea</taxon>
        <taxon>Rhabditida</taxon>
        <taxon>Rhabditina</taxon>
        <taxon>Rhabditomorpha</taxon>
        <taxon>Strongyloidea</taxon>
        <taxon>Ancylostomatidae</taxon>
        <taxon>Ancylostomatinae</taxon>
        <taxon>Ancylostoma</taxon>
    </lineage>
</organism>
<name>A0A016U9H4_9BILA</name>
<evidence type="ECO:0000313" key="1">
    <source>
        <dbReference type="EMBL" id="EYC11268.1"/>
    </source>
</evidence>
<keyword evidence="2" id="KW-1185">Reference proteome</keyword>
<gene>
    <name evidence="1" type="primary">Acey_s0051.g2109</name>
    <name evidence="1" type="ORF">Y032_0051g2109</name>
</gene>
<proteinExistence type="predicted"/>
<dbReference type="EMBL" id="JARK01001387">
    <property type="protein sequence ID" value="EYC11268.1"/>
    <property type="molecule type" value="Genomic_DNA"/>
</dbReference>
<dbReference type="Proteomes" id="UP000024635">
    <property type="component" value="Unassembled WGS sequence"/>
</dbReference>
<sequence>MFRAGADRWVLRALRSADHYAWTTFSCCRSCAGWSRVSDSLISWPAHIPDSPCDCLIGSVVLSTSLFTWEAACGYNPPRACSIPLVSGFITEVTEGERASGPANDG</sequence>
<evidence type="ECO:0000313" key="2">
    <source>
        <dbReference type="Proteomes" id="UP000024635"/>
    </source>
</evidence>
<comment type="caution">
    <text evidence="1">The sequence shown here is derived from an EMBL/GenBank/DDBJ whole genome shotgun (WGS) entry which is preliminary data.</text>
</comment>
<protein>
    <submittedName>
        <fullName evidence="1">Uncharacterized protein</fullName>
    </submittedName>
</protein>
<dbReference type="AlphaFoldDB" id="A0A016U9H4"/>
<reference evidence="2" key="1">
    <citation type="journal article" date="2015" name="Nat. Genet.">
        <title>The genome and transcriptome of the zoonotic hookworm Ancylostoma ceylanicum identify infection-specific gene families.</title>
        <authorList>
            <person name="Schwarz E.M."/>
            <person name="Hu Y."/>
            <person name="Antoshechkin I."/>
            <person name="Miller M.M."/>
            <person name="Sternberg P.W."/>
            <person name="Aroian R.V."/>
        </authorList>
    </citation>
    <scope>NUCLEOTIDE SEQUENCE</scope>
    <source>
        <strain evidence="2">HY135</strain>
    </source>
</reference>